<sequence length="102" mass="10926">MPIAHLLELWKRIEVEPMETEVSGAALDFVPELPRARFEQQRPARAARPLSLRGPRRGPRTVTPSPRCPGGCGCLSGCEQGHSAPGLLLGLLSDVVKTAGFG</sequence>
<dbReference type="Ensembl" id="ENSNPET00000008520.1">
    <property type="protein sequence ID" value="ENSNPEP00000008313.1"/>
    <property type="gene ID" value="ENSNPEG00000006249.1"/>
</dbReference>
<feature type="region of interest" description="Disordered" evidence="1">
    <location>
        <begin position="38"/>
        <end position="66"/>
    </location>
</feature>
<proteinExistence type="predicted"/>
<dbReference type="Proteomes" id="UP000694420">
    <property type="component" value="Unplaced"/>
</dbReference>
<reference evidence="2" key="1">
    <citation type="submission" date="2025-08" db="UniProtKB">
        <authorList>
            <consortium name="Ensembl"/>
        </authorList>
    </citation>
    <scope>IDENTIFICATION</scope>
</reference>
<evidence type="ECO:0000313" key="2">
    <source>
        <dbReference type="Ensembl" id="ENSNPEP00000008313.1"/>
    </source>
</evidence>
<reference evidence="2" key="2">
    <citation type="submission" date="2025-09" db="UniProtKB">
        <authorList>
            <consortium name="Ensembl"/>
        </authorList>
    </citation>
    <scope>IDENTIFICATION</scope>
</reference>
<accession>A0A8C6Z3U6</accession>
<keyword evidence="3" id="KW-1185">Reference proteome</keyword>
<feature type="compositionally biased region" description="Low complexity" evidence="1">
    <location>
        <begin position="43"/>
        <end position="53"/>
    </location>
</feature>
<dbReference type="AlphaFoldDB" id="A0A8C6Z3U6"/>
<organism evidence="2 3">
    <name type="scientific">Nothoprocta perdicaria</name>
    <name type="common">Chilean tinamou</name>
    <name type="synonym">Crypturus perdicarius</name>
    <dbReference type="NCBI Taxonomy" id="30464"/>
    <lineage>
        <taxon>Eukaryota</taxon>
        <taxon>Metazoa</taxon>
        <taxon>Chordata</taxon>
        <taxon>Craniata</taxon>
        <taxon>Vertebrata</taxon>
        <taxon>Euteleostomi</taxon>
        <taxon>Archelosauria</taxon>
        <taxon>Archosauria</taxon>
        <taxon>Dinosauria</taxon>
        <taxon>Saurischia</taxon>
        <taxon>Theropoda</taxon>
        <taxon>Coelurosauria</taxon>
        <taxon>Aves</taxon>
        <taxon>Palaeognathae</taxon>
        <taxon>Tinamiformes</taxon>
        <taxon>Tinamidae</taxon>
        <taxon>Nothoprocta</taxon>
    </lineage>
</organism>
<protein>
    <submittedName>
        <fullName evidence="2">Uncharacterized protein</fullName>
    </submittedName>
</protein>
<name>A0A8C6Z3U6_NOTPE</name>
<evidence type="ECO:0000256" key="1">
    <source>
        <dbReference type="SAM" id="MobiDB-lite"/>
    </source>
</evidence>
<evidence type="ECO:0000313" key="3">
    <source>
        <dbReference type="Proteomes" id="UP000694420"/>
    </source>
</evidence>